<dbReference type="Proteomes" id="UP000184520">
    <property type="component" value="Unassembled WGS sequence"/>
</dbReference>
<keyword evidence="3" id="KW-1185">Reference proteome</keyword>
<proteinExistence type="predicted"/>
<evidence type="ECO:0000313" key="3">
    <source>
        <dbReference type="Proteomes" id="UP000184520"/>
    </source>
</evidence>
<feature type="region of interest" description="Disordered" evidence="1">
    <location>
        <begin position="66"/>
        <end position="86"/>
    </location>
</feature>
<dbReference type="AlphaFoldDB" id="A0A1M5JB96"/>
<evidence type="ECO:0000313" key="2">
    <source>
        <dbReference type="EMBL" id="SHG37838.1"/>
    </source>
</evidence>
<sequence length="129" mass="14284">MKALLLILSIWLLYISLSNSNLELELSFRNQSVALEASLINGQYAFSIQSNLQPVIEKEWSKESTTPVSLLPDSSRNNLQTSPLRASTQDAENDHISFHALRVLEMLVSSTGLVNFAGTKCTSVFRQGV</sequence>
<protein>
    <submittedName>
        <fullName evidence="2">Uncharacterized protein</fullName>
    </submittedName>
</protein>
<evidence type="ECO:0000256" key="1">
    <source>
        <dbReference type="SAM" id="MobiDB-lite"/>
    </source>
</evidence>
<name>A0A1M5JB96_9ALTE</name>
<dbReference type="EMBL" id="FQWD01000003">
    <property type="protein sequence ID" value="SHG37838.1"/>
    <property type="molecule type" value="Genomic_DNA"/>
</dbReference>
<accession>A0A1M5JB96</accession>
<gene>
    <name evidence="2" type="ORF">SAMN05216361_2019</name>
</gene>
<dbReference type="RefSeq" id="WP_073321830.1">
    <property type="nucleotide sequence ID" value="NZ_FQWD01000003.1"/>
</dbReference>
<reference evidence="3" key="1">
    <citation type="submission" date="2016-11" db="EMBL/GenBank/DDBJ databases">
        <authorList>
            <person name="Varghese N."/>
            <person name="Submissions S."/>
        </authorList>
    </citation>
    <scope>NUCLEOTIDE SEQUENCE [LARGE SCALE GENOMIC DNA]</scope>
    <source>
        <strain evidence="3">CGMCC 1.8995</strain>
    </source>
</reference>
<organism evidence="2 3">
    <name type="scientific">Marisediminitalea aggregata</name>
    <dbReference type="NCBI Taxonomy" id="634436"/>
    <lineage>
        <taxon>Bacteria</taxon>
        <taxon>Pseudomonadati</taxon>
        <taxon>Pseudomonadota</taxon>
        <taxon>Gammaproteobacteria</taxon>
        <taxon>Alteromonadales</taxon>
        <taxon>Alteromonadaceae</taxon>
        <taxon>Marisediminitalea</taxon>
    </lineage>
</organism>